<dbReference type="PROSITE" id="PS51186">
    <property type="entry name" value="GNAT"/>
    <property type="match status" value="1"/>
</dbReference>
<keyword evidence="3" id="KW-0012">Acyltransferase</keyword>
<proteinExistence type="predicted"/>
<name>A0ABT5HLP4_9CAUL</name>
<gene>
    <name evidence="3" type="ORF">PQU98_13530</name>
</gene>
<dbReference type="InterPro" id="IPR000182">
    <property type="entry name" value="GNAT_dom"/>
</dbReference>
<comment type="caution">
    <text evidence="3">The sequence shown here is derived from an EMBL/GenBank/DDBJ whole genome shotgun (WGS) entry which is preliminary data.</text>
</comment>
<evidence type="ECO:0000313" key="3">
    <source>
        <dbReference type="EMBL" id="MDC7677160.1"/>
    </source>
</evidence>
<dbReference type="Pfam" id="PF13523">
    <property type="entry name" value="Acetyltransf_8"/>
    <property type="match status" value="1"/>
</dbReference>
<organism evidence="3 4">
    <name type="scientific">Asticcacaulis machinosus</name>
    <dbReference type="NCBI Taxonomy" id="2984211"/>
    <lineage>
        <taxon>Bacteria</taxon>
        <taxon>Pseudomonadati</taxon>
        <taxon>Pseudomonadota</taxon>
        <taxon>Alphaproteobacteria</taxon>
        <taxon>Caulobacterales</taxon>
        <taxon>Caulobacteraceae</taxon>
        <taxon>Asticcacaulis</taxon>
    </lineage>
</organism>
<dbReference type="EMBL" id="JAQQKV010000002">
    <property type="protein sequence ID" value="MDC7677160.1"/>
    <property type="molecule type" value="Genomic_DNA"/>
</dbReference>
<dbReference type="PANTHER" id="PTHR31438:SF1">
    <property type="entry name" value="LYSINE N-ACYLTRANSFERASE C17G9.06C-RELATED"/>
    <property type="match status" value="1"/>
</dbReference>
<dbReference type="SUPFAM" id="SSF55729">
    <property type="entry name" value="Acyl-CoA N-acyltransferases (Nat)"/>
    <property type="match status" value="1"/>
</dbReference>
<evidence type="ECO:0000313" key="4">
    <source>
        <dbReference type="Proteomes" id="UP001218579"/>
    </source>
</evidence>
<dbReference type="GO" id="GO:0016746">
    <property type="term" value="F:acyltransferase activity"/>
    <property type="evidence" value="ECO:0007669"/>
    <property type="project" value="UniProtKB-KW"/>
</dbReference>
<dbReference type="Gene3D" id="3.40.630.30">
    <property type="match status" value="1"/>
</dbReference>
<dbReference type="EC" id="2.3.1.-" evidence="3"/>
<dbReference type="PANTHER" id="PTHR31438">
    <property type="entry name" value="LYSINE N-ACYLTRANSFERASE C17G9.06C-RELATED"/>
    <property type="match status" value="1"/>
</dbReference>
<reference evidence="3 4" key="1">
    <citation type="submission" date="2023-01" db="EMBL/GenBank/DDBJ databases">
        <title>Novel species of the genus Asticcacaulis isolated from rivers.</title>
        <authorList>
            <person name="Lu H."/>
        </authorList>
    </citation>
    <scope>NUCLEOTIDE SEQUENCE [LARGE SCALE GENOMIC DNA]</scope>
    <source>
        <strain evidence="3 4">LKC15W</strain>
    </source>
</reference>
<protein>
    <submittedName>
        <fullName evidence="3">GNAT family N-acetyltransferase</fullName>
        <ecNumber evidence="3">2.3.1.-</ecNumber>
    </submittedName>
</protein>
<dbReference type="Proteomes" id="UP001218579">
    <property type="component" value="Unassembled WGS sequence"/>
</dbReference>
<evidence type="ECO:0000259" key="2">
    <source>
        <dbReference type="PROSITE" id="PS51186"/>
    </source>
</evidence>
<keyword evidence="3" id="KW-0808">Transferase</keyword>
<evidence type="ECO:0000256" key="1">
    <source>
        <dbReference type="ARBA" id="ARBA00023251"/>
    </source>
</evidence>
<keyword evidence="1" id="KW-0046">Antibiotic resistance</keyword>
<sequence length="174" mass="18843">MISFRPLTDNDAGLLLLWMASPHVQKWWLSDCQTAEDGVEDALAYIGAANATAFIITHSDQPIGYFQCYECNPDHEPDSPCYSENPKGTFLFDMFIGDASHLGDGLGAKVLSKAADGLFYKGALCLRTAPHATNIAAVKSCERAGFTATDHTRANGLVLMVRARDLTAAYVKPV</sequence>
<accession>A0ABT5HLP4</accession>
<feature type="domain" description="N-acetyltransferase" evidence="2">
    <location>
        <begin position="2"/>
        <end position="165"/>
    </location>
</feature>
<keyword evidence="4" id="KW-1185">Reference proteome</keyword>
<dbReference type="RefSeq" id="WP_272745461.1">
    <property type="nucleotide sequence ID" value="NZ_JAQQKV010000002.1"/>
</dbReference>
<dbReference type="InterPro" id="IPR016181">
    <property type="entry name" value="Acyl_CoA_acyltransferase"/>
</dbReference>